<dbReference type="Gene3D" id="2.40.160.210">
    <property type="entry name" value="Acyl-CoA thioesterase, double hotdog domain"/>
    <property type="match status" value="1"/>
</dbReference>
<dbReference type="PhylomeDB" id="A0A0W0CV62"/>
<dbReference type="InterPro" id="IPR042171">
    <property type="entry name" value="Acyl-CoA_hotdog"/>
</dbReference>
<dbReference type="PANTHER" id="PTHR11066">
    <property type="entry name" value="ACYL-COA THIOESTERASE"/>
    <property type="match status" value="1"/>
</dbReference>
<comment type="caution">
    <text evidence="6">The sequence shown here is derived from an EMBL/GenBank/DDBJ whole genome shotgun (WGS) entry which is preliminary data.</text>
</comment>
<dbReference type="GO" id="GO:0005782">
    <property type="term" value="C:peroxisomal matrix"/>
    <property type="evidence" value="ECO:0007669"/>
    <property type="project" value="TreeGrafter"/>
</dbReference>
<evidence type="ECO:0000313" key="7">
    <source>
        <dbReference type="Proteomes" id="UP000054886"/>
    </source>
</evidence>
<dbReference type="CDD" id="cd03444">
    <property type="entry name" value="Thioesterase_II_repeat1"/>
    <property type="match status" value="1"/>
</dbReference>
<evidence type="ECO:0000259" key="5">
    <source>
        <dbReference type="Pfam" id="PF13622"/>
    </source>
</evidence>
<feature type="domain" description="Acyl-CoA thioesterase 2 C-terminal" evidence="4">
    <location>
        <begin position="198"/>
        <end position="333"/>
    </location>
</feature>
<dbReference type="InterPro" id="IPR029069">
    <property type="entry name" value="HotDog_dom_sf"/>
</dbReference>
<reference evidence="6 7" key="1">
    <citation type="submission" date="2015-10" db="EMBL/GenBank/DDBJ databases">
        <title>Draft genomes sequences of Candida glabrata isolates 1A, 1B, 2A, 2B, 3A and 3B.</title>
        <authorList>
            <person name="Haavelsrud O.E."/>
            <person name="Gaustad P."/>
        </authorList>
    </citation>
    <scope>NUCLEOTIDE SEQUENCE [LARGE SCALE GENOMIC DNA]</scope>
    <source>
        <strain evidence="6">910700640</strain>
    </source>
</reference>
<evidence type="ECO:0000256" key="1">
    <source>
        <dbReference type="ARBA" id="ARBA00006538"/>
    </source>
</evidence>
<evidence type="ECO:0000256" key="2">
    <source>
        <dbReference type="ARBA" id="ARBA00022801"/>
    </source>
</evidence>
<keyword evidence="2 6" id="KW-0378">Hydrolase</keyword>
<dbReference type="GO" id="GO:0006635">
    <property type="term" value="P:fatty acid beta-oxidation"/>
    <property type="evidence" value="ECO:0007669"/>
    <property type="project" value="EnsemblFungi"/>
</dbReference>
<evidence type="ECO:0000259" key="4">
    <source>
        <dbReference type="Pfam" id="PF02551"/>
    </source>
</evidence>
<dbReference type="GO" id="GO:0006637">
    <property type="term" value="P:acyl-CoA metabolic process"/>
    <property type="evidence" value="ECO:0007669"/>
    <property type="project" value="InterPro"/>
</dbReference>
<feature type="compositionally biased region" description="Basic residues" evidence="3">
    <location>
        <begin position="224"/>
        <end position="233"/>
    </location>
</feature>
<dbReference type="OMA" id="QVWFRTN"/>
<comment type="similarity">
    <text evidence="1">Belongs to the C/M/P thioester hydrolase family.</text>
</comment>
<dbReference type="VEuPathDB" id="FungiDB:CAGL0B04059g"/>
<evidence type="ECO:0000313" key="6">
    <source>
        <dbReference type="EMBL" id="KTB03493.1"/>
    </source>
</evidence>
<feature type="region of interest" description="Disordered" evidence="3">
    <location>
        <begin position="215"/>
        <end position="240"/>
    </location>
</feature>
<dbReference type="VEuPathDB" id="FungiDB:B1J91_B04059g"/>
<dbReference type="InterPro" id="IPR025652">
    <property type="entry name" value="TesB_C"/>
</dbReference>
<dbReference type="CDD" id="cd03445">
    <property type="entry name" value="Thioesterase_II_repeat2"/>
    <property type="match status" value="1"/>
</dbReference>
<dbReference type="PANTHER" id="PTHR11066:SF34">
    <property type="entry name" value="ACYL-COENZYME A THIOESTERASE 8"/>
    <property type="match status" value="1"/>
</dbReference>
<dbReference type="Proteomes" id="UP000054886">
    <property type="component" value="Unassembled WGS sequence"/>
</dbReference>
<dbReference type="VEuPathDB" id="FungiDB:GVI51_B03993"/>
<dbReference type="EMBL" id="LLZZ01000119">
    <property type="protein sequence ID" value="KTB03493.1"/>
    <property type="molecule type" value="Genomic_DNA"/>
</dbReference>
<dbReference type="AlphaFoldDB" id="A0A0W0CV62"/>
<proteinExistence type="inferred from homology"/>
<dbReference type="Pfam" id="PF13622">
    <property type="entry name" value="4HBT_3"/>
    <property type="match status" value="1"/>
</dbReference>
<dbReference type="Pfam" id="PF02551">
    <property type="entry name" value="Acyl_CoA_thio"/>
    <property type="match status" value="1"/>
</dbReference>
<sequence>MSFAKYSLEKILELVPVTSTRFVTRYLPSAPVGARGTFGGTLVAQSLLASLHTVPVNFHPTSLHCYFINGGDPRSMITYEVKDLRNGKNFIHKQVRAYQHEKLVFASMILFSVKKSQEHDSLHHLKRLKESNKPEIEDLVDAGKLFKDEVVGNLVKFQNIAPEKFNNVSILNKYIESFDEGPMEYKFPKDFFHSTKVTDHLDYVVKIRHPVLSQDDGDAQSQHASKHHFHGHGKIPDKVTPANDPRYNYVAFAYLSDSYILLTIPYFHKLPLYCHKFSVSLDHVIHFHQLPSVNEWLYTEITNPRSNFDKHLVQGDYYDTTGEIVASVSQEGFVVYDSEPILRAKL</sequence>
<protein>
    <submittedName>
        <fullName evidence="6">Peroxisomal acyl-coenzyme A thioester hydrolase 1</fullName>
    </submittedName>
</protein>
<dbReference type="SUPFAM" id="SSF54637">
    <property type="entry name" value="Thioesterase/thiol ester dehydrase-isomerase"/>
    <property type="match status" value="2"/>
</dbReference>
<dbReference type="GO" id="GO:0052816">
    <property type="term" value="F:long-chain fatty acyl-CoA hydrolase activity"/>
    <property type="evidence" value="ECO:0007669"/>
    <property type="project" value="EnsemblFungi"/>
</dbReference>
<dbReference type="InterPro" id="IPR049449">
    <property type="entry name" value="TesB_ACOT8-like_N"/>
</dbReference>
<accession>A0A0W0CV62</accession>
<dbReference type="GO" id="GO:0008474">
    <property type="term" value="F:palmitoyl-(protein) hydrolase activity"/>
    <property type="evidence" value="ECO:0007669"/>
    <property type="project" value="EnsemblFungi"/>
</dbReference>
<evidence type="ECO:0000256" key="3">
    <source>
        <dbReference type="SAM" id="MobiDB-lite"/>
    </source>
</evidence>
<organism evidence="6 7">
    <name type="scientific">Candida glabrata</name>
    <name type="common">Yeast</name>
    <name type="synonym">Torulopsis glabrata</name>
    <dbReference type="NCBI Taxonomy" id="5478"/>
    <lineage>
        <taxon>Eukaryota</taxon>
        <taxon>Fungi</taxon>
        <taxon>Dikarya</taxon>
        <taxon>Ascomycota</taxon>
        <taxon>Saccharomycotina</taxon>
        <taxon>Saccharomycetes</taxon>
        <taxon>Saccharomycetales</taxon>
        <taxon>Saccharomycetaceae</taxon>
        <taxon>Nakaseomyces</taxon>
    </lineage>
</organism>
<name>A0A0W0CV62_CANGB</name>
<gene>
    <name evidence="6" type="ORF">AO440_000335</name>
</gene>
<dbReference type="VEuPathDB" id="FungiDB:GWK60_B03927"/>
<feature type="domain" description="Acyl-CoA thioesterase-like N-terminal HotDog" evidence="5">
    <location>
        <begin position="34"/>
        <end position="111"/>
    </location>
</feature>
<dbReference type="InterPro" id="IPR003703">
    <property type="entry name" value="Acyl_CoA_thio"/>
</dbReference>